<feature type="transmembrane region" description="Helical" evidence="1">
    <location>
        <begin position="12"/>
        <end position="31"/>
    </location>
</feature>
<keyword evidence="1" id="KW-0472">Membrane</keyword>
<accession>A0ABU8L3N5</accession>
<keyword evidence="3" id="KW-1185">Reference proteome</keyword>
<organism evidence="2 3">
    <name type="scientific">Mesorhizobium salmacidum</name>
    <dbReference type="NCBI Taxonomy" id="3015171"/>
    <lineage>
        <taxon>Bacteria</taxon>
        <taxon>Pseudomonadati</taxon>
        <taxon>Pseudomonadota</taxon>
        <taxon>Alphaproteobacteria</taxon>
        <taxon>Hyphomicrobiales</taxon>
        <taxon>Phyllobacteriaceae</taxon>
        <taxon>Mesorhizobium</taxon>
    </lineage>
</organism>
<evidence type="ECO:0000313" key="3">
    <source>
        <dbReference type="Proteomes" id="UP001387293"/>
    </source>
</evidence>
<feature type="transmembrane region" description="Helical" evidence="1">
    <location>
        <begin position="70"/>
        <end position="94"/>
    </location>
</feature>
<protein>
    <submittedName>
        <fullName evidence="2">Uncharacterized protein</fullName>
    </submittedName>
</protein>
<keyword evidence="1" id="KW-0812">Transmembrane</keyword>
<keyword evidence="1" id="KW-1133">Transmembrane helix</keyword>
<reference evidence="2 3" key="1">
    <citation type="submission" date="2022-12" db="EMBL/GenBank/DDBJ databases">
        <authorList>
            <person name="Muema E."/>
        </authorList>
    </citation>
    <scope>NUCLEOTIDE SEQUENCE [LARGE SCALE GENOMIC DNA]</scope>
    <source>
        <strain evidence="3">1326</strain>
    </source>
</reference>
<evidence type="ECO:0000256" key="1">
    <source>
        <dbReference type="SAM" id="Phobius"/>
    </source>
</evidence>
<proteinExistence type="predicted"/>
<comment type="caution">
    <text evidence="2">The sequence shown here is derived from an EMBL/GenBank/DDBJ whole genome shotgun (WGS) entry which is preliminary data.</text>
</comment>
<dbReference type="Proteomes" id="UP001387293">
    <property type="component" value="Unassembled WGS sequence"/>
</dbReference>
<sequence length="99" mass="10978">MAKSDLWHHFKMRVLIALPIVIGGTILRRYNFRAFELFMFGGSVVLTLFACWLVYSLWPTKAQRLNENKGAAYAGVVAAGLILSLCLCGTYILLPVVTG</sequence>
<dbReference type="EMBL" id="JAPYKS010000019">
    <property type="protein sequence ID" value="MEI9411738.1"/>
    <property type="molecule type" value="Genomic_DNA"/>
</dbReference>
<evidence type="ECO:0000313" key="2">
    <source>
        <dbReference type="EMBL" id="MEI9411738.1"/>
    </source>
</evidence>
<feature type="transmembrane region" description="Helical" evidence="1">
    <location>
        <begin position="37"/>
        <end position="58"/>
    </location>
</feature>
<gene>
    <name evidence="2" type="ORF">O7A60_23630</name>
</gene>
<name>A0ABU8L3N5_9HYPH</name>